<keyword evidence="1" id="KW-0732">Signal</keyword>
<protein>
    <recommendedName>
        <fullName evidence="2">C-type lectin domain-containing protein</fullName>
    </recommendedName>
</protein>
<proteinExistence type="predicted"/>
<feature type="domain" description="C-type lectin" evidence="2">
    <location>
        <begin position="69"/>
        <end position="187"/>
    </location>
</feature>
<feature type="chain" id="PRO_5042169274" description="C-type lectin domain-containing protein" evidence="1">
    <location>
        <begin position="35"/>
        <end position="199"/>
    </location>
</feature>
<organism evidence="3 4">
    <name type="scientific">Odynerus spinipes</name>
    <dbReference type="NCBI Taxonomy" id="1348599"/>
    <lineage>
        <taxon>Eukaryota</taxon>
        <taxon>Metazoa</taxon>
        <taxon>Ecdysozoa</taxon>
        <taxon>Arthropoda</taxon>
        <taxon>Hexapoda</taxon>
        <taxon>Insecta</taxon>
        <taxon>Pterygota</taxon>
        <taxon>Neoptera</taxon>
        <taxon>Endopterygota</taxon>
        <taxon>Hymenoptera</taxon>
        <taxon>Apocrita</taxon>
        <taxon>Aculeata</taxon>
        <taxon>Vespoidea</taxon>
        <taxon>Vespidae</taxon>
        <taxon>Eumeninae</taxon>
        <taxon>Odynerus</taxon>
    </lineage>
</organism>
<keyword evidence="4" id="KW-1185">Reference proteome</keyword>
<dbReference type="Pfam" id="PF00059">
    <property type="entry name" value="Lectin_C"/>
    <property type="match status" value="1"/>
</dbReference>
<dbReference type="SMART" id="SM00034">
    <property type="entry name" value="CLECT"/>
    <property type="match status" value="1"/>
</dbReference>
<dbReference type="SUPFAM" id="SSF56436">
    <property type="entry name" value="C-type lectin-like"/>
    <property type="match status" value="1"/>
</dbReference>
<evidence type="ECO:0000313" key="4">
    <source>
        <dbReference type="Proteomes" id="UP001258017"/>
    </source>
</evidence>
<dbReference type="Proteomes" id="UP001258017">
    <property type="component" value="Unassembled WGS sequence"/>
</dbReference>
<dbReference type="InterPro" id="IPR001304">
    <property type="entry name" value="C-type_lectin-like"/>
</dbReference>
<accession>A0AAD9RRV6</accession>
<sequence length="199" mass="22214">MNVRNFSAIESRRFLSPMLSLLLLLLQLLSVCEAQTGQQLETLTLVCPSLPMVVRSRSDYVYTSGLGAHKLHEEPLTWNVARKICNTEGAHLAVINSEAEALKLARMFREIRSINGTDDYEHSWLGFHGHFETLDFVTIHGDPLISTGYTSWQRNEPTGGREYCGAIGKDGGLSDLPCDLNIVFFCEIPNRIISVQCDA</sequence>
<evidence type="ECO:0000256" key="1">
    <source>
        <dbReference type="SAM" id="SignalP"/>
    </source>
</evidence>
<gene>
    <name evidence="3" type="ORF">KPH14_007063</name>
</gene>
<dbReference type="AlphaFoldDB" id="A0AAD9RRV6"/>
<dbReference type="CDD" id="cd00037">
    <property type="entry name" value="CLECT"/>
    <property type="match status" value="1"/>
</dbReference>
<reference evidence="3" key="1">
    <citation type="submission" date="2021-08" db="EMBL/GenBank/DDBJ databases">
        <authorList>
            <person name="Misof B."/>
            <person name="Oliver O."/>
            <person name="Podsiadlowski L."/>
            <person name="Donath A."/>
            <person name="Peters R."/>
            <person name="Mayer C."/>
            <person name="Rust J."/>
            <person name="Gunkel S."/>
            <person name="Lesny P."/>
            <person name="Martin S."/>
            <person name="Oeyen J.P."/>
            <person name="Petersen M."/>
            <person name="Panagiotis P."/>
            <person name="Wilbrandt J."/>
            <person name="Tanja T."/>
        </authorList>
    </citation>
    <scope>NUCLEOTIDE SEQUENCE</scope>
    <source>
        <strain evidence="3">GBR_01_08_01A</strain>
        <tissue evidence="3">Thorax + abdomen</tissue>
    </source>
</reference>
<dbReference type="InterPro" id="IPR016187">
    <property type="entry name" value="CTDL_fold"/>
</dbReference>
<dbReference type="InterPro" id="IPR050111">
    <property type="entry name" value="C-type_lectin/snaclec_domain"/>
</dbReference>
<reference evidence="3" key="2">
    <citation type="journal article" date="2023" name="Commun. Biol.">
        <title>Intrasexual cuticular hydrocarbon dimorphism in a wasp sheds light on hydrocarbon biosynthesis genes in Hymenoptera.</title>
        <authorList>
            <person name="Moris V.C."/>
            <person name="Podsiadlowski L."/>
            <person name="Martin S."/>
            <person name="Oeyen J.P."/>
            <person name="Donath A."/>
            <person name="Petersen M."/>
            <person name="Wilbrandt J."/>
            <person name="Misof B."/>
            <person name="Liedtke D."/>
            <person name="Thamm M."/>
            <person name="Scheiner R."/>
            <person name="Schmitt T."/>
            <person name="Niehuis O."/>
        </authorList>
    </citation>
    <scope>NUCLEOTIDE SEQUENCE</scope>
    <source>
        <strain evidence="3">GBR_01_08_01A</strain>
    </source>
</reference>
<dbReference type="EMBL" id="JAIFRP010000026">
    <property type="protein sequence ID" value="KAK2584730.1"/>
    <property type="molecule type" value="Genomic_DNA"/>
</dbReference>
<evidence type="ECO:0000259" key="2">
    <source>
        <dbReference type="PROSITE" id="PS50041"/>
    </source>
</evidence>
<name>A0AAD9RRV6_9HYME</name>
<evidence type="ECO:0000313" key="3">
    <source>
        <dbReference type="EMBL" id="KAK2584730.1"/>
    </source>
</evidence>
<feature type="signal peptide" evidence="1">
    <location>
        <begin position="1"/>
        <end position="34"/>
    </location>
</feature>
<dbReference type="PANTHER" id="PTHR22803">
    <property type="entry name" value="MANNOSE, PHOSPHOLIPASE, LECTIN RECEPTOR RELATED"/>
    <property type="match status" value="1"/>
</dbReference>
<dbReference type="Gene3D" id="3.10.100.10">
    <property type="entry name" value="Mannose-Binding Protein A, subunit A"/>
    <property type="match status" value="1"/>
</dbReference>
<dbReference type="InterPro" id="IPR016186">
    <property type="entry name" value="C-type_lectin-like/link_sf"/>
</dbReference>
<dbReference type="PROSITE" id="PS50041">
    <property type="entry name" value="C_TYPE_LECTIN_2"/>
    <property type="match status" value="1"/>
</dbReference>
<comment type="caution">
    <text evidence="3">The sequence shown here is derived from an EMBL/GenBank/DDBJ whole genome shotgun (WGS) entry which is preliminary data.</text>
</comment>